<dbReference type="InterPro" id="IPR036388">
    <property type="entry name" value="WH-like_DNA-bd_sf"/>
</dbReference>
<dbReference type="Gene3D" id="1.10.10.10">
    <property type="entry name" value="Winged helix-like DNA-binding domain superfamily/Winged helix DNA-binding domain"/>
    <property type="match status" value="2"/>
</dbReference>
<dbReference type="Pfam" id="PF01978">
    <property type="entry name" value="TrmB"/>
    <property type="match status" value="1"/>
</dbReference>
<reference evidence="3" key="1">
    <citation type="submission" date="2016-06" db="EMBL/GenBank/DDBJ databases">
        <title>Complete genome sequence of Actinoalloteichus fjordicus DSM 46855 (=ADI127-17), type strain of the new species Actinoalloteichus fjordicus.</title>
        <authorList>
            <person name="Ruckert C."/>
            <person name="Nouioui I."/>
            <person name="Willmese J."/>
            <person name="van Wezel G."/>
            <person name="Klenk H.-P."/>
            <person name="Kalinowski J."/>
            <person name="Zotchev S.B."/>
        </authorList>
    </citation>
    <scope>NUCLEOTIDE SEQUENCE [LARGE SCALE GENOMIC DNA]</scope>
    <source>
        <strain evidence="3">ADI127-7</strain>
    </source>
</reference>
<dbReference type="SUPFAM" id="SSF46894">
    <property type="entry name" value="C-terminal effector domain of the bipartite response regulators"/>
    <property type="match status" value="1"/>
</dbReference>
<dbReference type="PROSITE" id="PS50043">
    <property type="entry name" value="HTH_LUXR_2"/>
    <property type="match status" value="1"/>
</dbReference>
<accession>A0AAC9LF63</accession>
<dbReference type="Proteomes" id="UP000185511">
    <property type="component" value="Chromosome"/>
</dbReference>
<dbReference type="EMBL" id="CP016076">
    <property type="protein sequence ID" value="APU16803.1"/>
    <property type="molecule type" value="Genomic_DNA"/>
</dbReference>
<dbReference type="InterPro" id="IPR016032">
    <property type="entry name" value="Sig_transdc_resp-reg_C-effctor"/>
</dbReference>
<dbReference type="KEGG" id="acad:UA74_23925"/>
<dbReference type="PANTHER" id="PTHR34293:SF1">
    <property type="entry name" value="HTH-TYPE TRANSCRIPTIONAL REGULATOR TRMBL2"/>
    <property type="match status" value="1"/>
</dbReference>
<evidence type="ECO:0000313" key="2">
    <source>
        <dbReference type="EMBL" id="APU16803.1"/>
    </source>
</evidence>
<sequence>MLEAVGVSPIEEAVYRALLSAPRQTVAELARRCGHGTDAVRRATTALERLGLASRVAGRPVRLIAARPDVAVDALVARRREELGQVRLEARRLLSEMPADQQHRPDQLVEILAGRSAVSARFAQLLQTTREELLVFDRPPYAGDYDRSNRQVVGLLNVGTTVRGVYTPESMELPGALEAALAAARLGEQSRMHPAIPMKLAIFDRRAALLPLVIEDQMDSALVVHSSALLDALVALFELVWQLAVPLAGSGAGARRGRGDAASRVTAGMCSPISGQRRTVAGTGPRPASVVSPSVVNRPVVSAEADAAGPLRGASEIGVMASLVGGTGTPGEVGRPWAHAEVHDDSAVVIDSDQRLLTLLAAGLKDEAIARQLGVSTRTVSRRVADMLDVLNSRTRFQAGVMAQRQGWLAGATDE</sequence>
<dbReference type="GO" id="GO:0003677">
    <property type="term" value="F:DNA binding"/>
    <property type="evidence" value="ECO:0007669"/>
    <property type="project" value="InterPro"/>
</dbReference>
<gene>
    <name evidence="2" type="ORF">UA74_23925</name>
</gene>
<dbReference type="Pfam" id="PF00196">
    <property type="entry name" value="GerE"/>
    <property type="match status" value="1"/>
</dbReference>
<protein>
    <submittedName>
        <fullName evidence="2">Transcriptional regulator</fullName>
    </submittedName>
</protein>
<dbReference type="AlphaFoldDB" id="A0AAC9LF63"/>
<dbReference type="InterPro" id="IPR000792">
    <property type="entry name" value="Tscrpt_reg_LuxR_C"/>
</dbReference>
<dbReference type="InterPro" id="IPR051797">
    <property type="entry name" value="TrmB-like"/>
</dbReference>
<dbReference type="GO" id="GO:0006355">
    <property type="term" value="P:regulation of DNA-templated transcription"/>
    <property type="evidence" value="ECO:0007669"/>
    <property type="project" value="InterPro"/>
</dbReference>
<dbReference type="PANTHER" id="PTHR34293">
    <property type="entry name" value="HTH-TYPE TRANSCRIPTIONAL REGULATOR TRMBL2"/>
    <property type="match status" value="1"/>
</dbReference>
<keyword evidence="3" id="KW-1185">Reference proteome</keyword>
<dbReference type="InterPro" id="IPR002831">
    <property type="entry name" value="Tscrpt_reg_TrmB_N"/>
</dbReference>
<dbReference type="RefSeq" id="WP_075742274.1">
    <property type="nucleotide sequence ID" value="NZ_CP016076.1"/>
</dbReference>
<name>A0AAC9LF63_9PSEU</name>
<dbReference type="InterPro" id="IPR036390">
    <property type="entry name" value="WH_DNA-bd_sf"/>
</dbReference>
<evidence type="ECO:0000259" key="1">
    <source>
        <dbReference type="PROSITE" id="PS50043"/>
    </source>
</evidence>
<evidence type="ECO:0000313" key="3">
    <source>
        <dbReference type="Proteomes" id="UP000185511"/>
    </source>
</evidence>
<dbReference type="SMART" id="SM00421">
    <property type="entry name" value="HTH_LUXR"/>
    <property type="match status" value="1"/>
</dbReference>
<dbReference type="SUPFAM" id="SSF46785">
    <property type="entry name" value="Winged helix' DNA-binding domain"/>
    <property type="match status" value="1"/>
</dbReference>
<organism evidence="2 3">
    <name type="scientific">Actinoalloteichus fjordicus</name>
    <dbReference type="NCBI Taxonomy" id="1612552"/>
    <lineage>
        <taxon>Bacteria</taxon>
        <taxon>Bacillati</taxon>
        <taxon>Actinomycetota</taxon>
        <taxon>Actinomycetes</taxon>
        <taxon>Pseudonocardiales</taxon>
        <taxon>Pseudonocardiaceae</taxon>
        <taxon>Actinoalloteichus</taxon>
    </lineage>
</organism>
<proteinExistence type="predicted"/>
<feature type="domain" description="HTH luxR-type" evidence="1">
    <location>
        <begin position="349"/>
        <end position="407"/>
    </location>
</feature>